<dbReference type="RefSeq" id="WP_119149757.1">
    <property type="nucleotide sequence ID" value="NZ_QXJM01000038.1"/>
</dbReference>
<dbReference type="AlphaFoldDB" id="A0A398CW59"/>
<comment type="caution">
    <text evidence="4">The sequence shown here is derived from an EMBL/GenBank/DDBJ whole genome shotgun (WGS) entry which is preliminary data.</text>
</comment>
<dbReference type="Proteomes" id="UP000266340">
    <property type="component" value="Unassembled WGS sequence"/>
</dbReference>
<proteinExistence type="predicted"/>
<accession>A0A398CW59</accession>
<dbReference type="PROSITE" id="PS51257">
    <property type="entry name" value="PROKAR_LIPOPROTEIN"/>
    <property type="match status" value="1"/>
</dbReference>
<feature type="domain" description="SsuA/THI5-like" evidence="3">
    <location>
        <begin position="75"/>
        <end position="116"/>
    </location>
</feature>
<evidence type="ECO:0000256" key="1">
    <source>
        <dbReference type="SAM" id="MobiDB-lite"/>
    </source>
</evidence>
<keyword evidence="2" id="KW-0732">Signal</keyword>
<protein>
    <recommendedName>
        <fullName evidence="3">SsuA/THI5-like domain-containing protein</fullName>
    </recommendedName>
</protein>
<evidence type="ECO:0000256" key="2">
    <source>
        <dbReference type="SAM" id="SignalP"/>
    </source>
</evidence>
<dbReference type="OrthoDB" id="9815602at2"/>
<dbReference type="SUPFAM" id="SSF53850">
    <property type="entry name" value="Periplasmic binding protein-like II"/>
    <property type="match status" value="1"/>
</dbReference>
<dbReference type="Pfam" id="PF09084">
    <property type="entry name" value="NMT1"/>
    <property type="match status" value="1"/>
</dbReference>
<dbReference type="EMBL" id="QXJM01000038">
    <property type="protein sequence ID" value="RIE03254.1"/>
    <property type="molecule type" value="Genomic_DNA"/>
</dbReference>
<dbReference type="Gene3D" id="3.40.190.10">
    <property type="entry name" value="Periplasmic binding protein-like II"/>
    <property type="match status" value="1"/>
</dbReference>
<sequence>MKKNDYHKQKWVLTTASVLLAATVASGCGSTKDDQPSDAAPSKSPAASGSSKPSAAGAKPLKQVTFSYSGGTCEAPIFVAYEKGFFKEEGLDVSLVQQDFETLKTGIATGKVDGTIGNFAWFKPIEQGFDVKLTAGCTRAASSS</sequence>
<reference evidence="4 5" key="1">
    <citation type="submission" date="2018-09" db="EMBL/GenBank/DDBJ databases">
        <title>Cohnella cavernae sp. nov., isolated from a karst cave.</title>
        <authorList>
            <person name="Zhu H."/>
        </authorList>
    </citation>
    <scope>NUCLEOTIDE SEQUENCE [LARGE SCALE GENOMIC DNA]</scope>
    <source>
        <strain evidence="4 5">K2E09-144</strain>
    </source>
</reference>
<feature type="compositionally biased region" description="Low complexity" evidence="1">
    <location>
        <begin position="37"/>
        <end position="58"/>
    </location>
</feature>
<gene>
    <name evidence="4" type="ORF">D3H35_12845</name>
</gene>
<evidence type="ECO:0000313" key="5">
    <source>
        <dbReference type="Proteomes" id="UP000266340"/>
    </source>
</evidence>
<feature type="chain" id="PRO_5038749989" description="SsuA/THI5-like domain-containing protein" evidence="2">
    <location>
        <begin position="28"/>
        <end position="144"/>
    </location>
</feature>
<name>A0A398CW59_9BACL</name>
<feature type="signal peptide" evidence="2">
    <location>
        <begin position="1"/>
        <end position="27"/>
    </location>
</feature>
<organism evidence="4 5">
    <name type="scientific">Cohnella faecalis</name>
    <dbReference type="NCBI Taxonomy" id="2315694"/>
    <lineage>
        <taxon>Bacteria</taxon>
        <taxon>Bacillati</taxon>
        <taxon>Bacillota</taxon>
        <taxon>Bacilli</taxon>
        <taxon>Bacillales</taxon>
        <taxon>Paenibacillaceae</taxon>
        <taxon>Cohnella</taxon>
    </lineage>
</organism>
<evidence type="ECO:0000259" key="3">
    <source>
        <dbReference type="Pfam" id="PF09084"/>
    </source>
</evidence>
<dbReference type="InterPro" id="IPR015168">
    <property type="entry name" value="SsuA/THI5"/>
</dbReference>
<evidence type="ECO:0000313" key="4">
    <source>
        <dbReference type="EMBL" id="RIE03254.1"/>
    </source>
</evidence>
<feature type="region of interest" description="Disordered" evidence="1">
    <location>
        <begin position="27"/>
        <end position="58"/>
    </location>
</feature>
<keyword evidence="5" id="KW-1185">Reference proteome</keyword>